<accession>A0A0S3T9U9</accession>
<keyword evidence="2" id="KW-1185">Reference proteome</keyword>
<dbReference type="AlphaFoldDB" id="A0A0S3T9U9"/>
<evidence type="ECO:0000313" key="2">
    <source>
        <dbReference type="Proteomes" id="UP000291084"/>
    </source>
</evidence>
<feature type="non-terminal residue" evidence="1">
    <location>
        <position position="1"/>
    </location>
</feature>
<sequence length="70" mass="8050">FKLNTFTLFCRSPIKVGKPCVHILGSLPIKGSQRKLRRVHFPSQPCNFSPLKHISHMEHNQLPTFSTFSM</sequence>
<organism evidence="1 2">
    <name type="scientific">Vigna angularis var. angularis</name>
    <dbReference type="NCBI Taxonomy" id="157739"/>
    <lineage>
        <taxon>Eukaryota</taxon>
        <taxon>Viridiplantae</taxon>
        <taxon>Streptophyta</taxon>
        <taxon>Embryophyta</taxon>
        <taxon>Tracheophyta</taxon>
        <taxon>Spermatophyta</taxon>
        <taxon>Magnoliopsida</taxon>
        <taxon>eudicotyledons</taxon>
        <taxon>Gunneridae</taxon>
        <taxon>Pentapetalae</taxon>
        <taxon>rosids</taxon>
        <taxon>fabids</taxon>
        <taxon>Fabales</taxon>
        <taxon>Fabaceae</taxon>
        <taxon>Papilionoideae</taxon>
        <taxon>50 kb inversion clade</taxon>
        <taxon>NPAAA clade</taxon>
        <taxon>indigoferoid/millettioid clade</taxon>
        <taxon>Phaseoleae</taxon>
        <taxon>Vigna</taxon>
    </lineage>
</organism>
<protein>
    <submittedName>
        <fullName evidence="1">Uncharacterized protein</fullName>
    </submittedName>
</protein>
<reference evidence="1 2" key="1">
    <citation type="journal article" date="2015" name="Sci. Rep.">
        <title>The power of single molecule real-time sequencing technology in the de novo assembly of a eukaryotic genome.</title>
        <authorList>
            <person name="Sakai H."/>
            <person name="Naito K."/>
            <person name="Ogiso-Tanaka E."/>
            <person name="Takahashi Y."/>
            <person name="Iseki K."/>
            <person name="Muto C."/>
            <person name="Satou K."/>
            <person name="Teruya K."/>
            <person name="Shiroma A."/>
            <person name="Shimoji M."/>
            <person name="Hirano T."/>
            <person name="Itoh T."/>
            <person name="Kaga A."/>
            <person name="Tomooka N."/>
        </authorList>
    </citation>
    <scope>NUCLEOTIDE SEQUENCE [LARGE SCALE GENOMIC DNA]</scope>
    <source>
        <strain evidence="2">cv. Shumari</strain>
    </source>
</reference>
<evidence type="ECO:0000313" key="1">
    <source>
        <dbReference type="EMBL" id="BAU02002.1"/>
    </source>
</evidence>
<dbReference type="EMBL" id="AP015044">
    <property type="protein sequence ID" value="BAU02002.1"/>
    <property type="molecule type" value="Genomic_DNA"/>
</dbReference>
<proteinExistence type="predicted"/>
<dbReference type="Proteomes" id="UP000291084">
    <property type="component" value="Chromosome 11"/>
</dbReference>
<name>A0A0S3T9U9_PHAAN</name>
<gene>
    <name evidence="1" type="primary">Vigan.11G140200</name>
    <name evidence="1" type="ORF">VIGAN_11140200</name>
</gene>